<evidence type="ECO:0000259" key="3">
    <source>
        <dbReference type="Pfam" id="PF00171"/>
    </source>
</evidence>
<dbReference type="InterPro" id="IPR002539">
    <property type="entry name" value="MaoC-like_dom"/>
</dbReference>
<dbReference type="InterPro" id="IPR029069">
    <property type="entry name" value="HotDog_dom_sf"/>
</dbReference>
<dbReference type="InterPro" id="IPR016163">
    <property type="entry name" value="Ald_DH_C"/>
</dbReference>
<protein>
    <submittedName>
        <fullName evidence="5">Phenylacetic acid degradation bifunctional protein PaaZ</fullName>
    </submittedName>
</protein>
<organism evidence="5 6">
    <name type="scientific">Gemmatimonas groenlandica</name>
    <dbReference type="NCBI Taxonomy" id="2732249"/>
    <lineage>
        <taxon>Bacteria</taxon>
        <taxon>Pseudomonadati</taxon>
        <taxon>Gemmatimonadota</taxon>
        <taxon>Gemmatimonadia</taxon>
        <taxon>Gemmatimonadales</taxon>
        <taxon>Gemmatimonadaceae</taxon>
        <taxon>Gemmatimonas</taxon>
    </lineage>
</organism>
<name>A0A6M4IU21_9BACT</name>
<reference evidence="5 6" key="1">
    <citation type="submission" date="2020-05" db="EMBL/GenBank/DDBJ databases">
        <title>Complete genome sequence of Gemmatimonas greenlandica TET16.</title>
        <authorList>
            <person name="Zeng Y."/>
        </authorList>
    </citation>
    <scope>NUCLEOTIDE SEQUENCE [LARGE SCALE GENOMIC DNA]</scope>
    <source>
        <strain evidence="5 6">TET16</strain>
    </source>
</reference>
<dbReference type="Gene3D" id="3.40.309.10">
    <property type="entry name" value="Aldehyde Dehydrogenase, Chain A, domain 2"/>
    <property type="match status" value="1"/>
</dbReference>
<dbReference type="InterPro" id="IPR015590">
    <property type="entry name" value="Aldehyde_DH_dom"/>
</dbReference>
<sequence length="685" mass="73471">MYMLKNYAMGQWVEGTGRKADLFDAVTGEKIGETSSDGLDFKAMMHYARSVGGPKMRALTFHQRAAMLKAIAKVLMERKDDFYALSYLTGATKTDSWVDIEGGIGTFFAYSSRGRREFPNECFHVEGPTEPLSKNGTFVGRHILVPIEGVAVHINAFNFPVWGMLEKLAPALLAGVPCIVKPATAGSHLAEAVFRTIVDTGILPDGAIQLVCGSAGDMLDHLEEQDVVAFTGSAATGQKLKSGAAVVKNSVRFNMEADSLNCSILGPDAVPGTEEFDLFIKEVTREMTTKAGQKCTAIRRSIVPAGLEEDVIKALSKRLASTTIGAPTAEGVRMGPLASRAQVNAVRSAAEMIRHGAELVFGGGDFDVVGADREKGAFFAPMLMVCDNPLTRLEAHDIEAFGPVNTVMPYHSIEEAVQLARLGKGSLVGSLVTADPKVARDVILGTAAFHGRMLVLDRTSAKESTGHGSPLPQLVHGGPGRAGGGEEMGGARGVTHYMQRVALQGSPSMITAITREWTKGAEEHTDAVHPFRKTFDELEIGDTLITKSRTITLGDIEAFADLSGDTFYAHMNDDDARSNGVFEGRVAHGYFIVSAAAGLFVEPSLGPVLANYGMEKLRFTKPVYPGDTIHVRLTVKQKTAKDTPEGTIPQGVVEWDVEVMNQDNEAVAVYSILTLVRRSEPALVG</sequence>
<feature type="domain" description="Aldehyde dehydrogenase" evidence="3">
    <location>
        <begin position="12"/>
        <end position="447"/>
    </location>
</feature>
<dbReference type="NCBIfam" id="TIGR02278">
    <property type="entry name" value="PaaN-DH"/>
    <property type="match status" value="1"/>
</dbReference>
<evidence type="ECO:0000256" key="1">
    <source>
        <dbReference type="ARBA" id="ARBA00023002"/>
    </source>
</evidence>
<accession>A0A6M4IU21</accession>
<dbReference type="Pfam" id="PF01575">
    <property type="entry name" value="MaoC_dehydratas"/>
    <property type="match status" value="1"/>
</dbReference>
<dbReference type="Pfam" id="PF00171">
    <property type="entry name" value="Aldedh"/>
    <property type="match status" value="1"/>
</dbReference>
<dbReference type="Gene3D" id="3.10.129.10">
    <property type="entry name" value="Hotdog Thioesterase"/>
    <property type="match status" value="1"/>
</dbReference>
<dbReference type="EMBL" id="CP053085">
    <property type="protein sequence ID" value="QJR38170.1"/>
    <property type="molecule type" value="Genomic_DNA"/>
</dbReference>
<dbReference type="KEGG" id="ggr:HKW67_09425"/>
<dbReference type="SUPFAM" id="SSF54637">
    <property type="entry name" value="Thioesterase/thiol ester dehydrase-isomerase"/>
    <property type="match status" value="1"/>
</dbReference>
<dbReference type="AlphaFoldDB" id="A0A6M4IU21"/>
<keyword evidence="1" id="KW-0560">Oxidoreductase</keyword>
<dbReference type="NCBIfam" id="NF008868">
    <property type="entry name" value="PRK11903.1"/>
    <property type="match status" value="1"/>
</dbReference>
<dbReference type="PANTHER" id="PTHR43111">
    <property type="entry name" value="ALDEHYDE DEHYDROGENASE B-RELATED"/>
    <property type="match status" value="1"/>
</dbReference>
<dbReference type="PANTHER" id="PTHR43111:SF1">
    <property type="entry name" value="ALDEHYDE DEHYDROGENASE B-RELATED"/>
    <property type="match status" value="1"/>
</dbReference>
<dbReference type="GO" id="GO:0016620">
    <property type="term" value="F:oxidoreductase activity, acting on the aldehyde or oxo group of donors, NAD or NADP as acceptor"/>
    <property type="evidence" value="ECO:0007669"/>
    <property type="project" value="InterPro"/>
</dbReference>
<dbReference type="SUPFAM" id="SSF53720">
    <property type="entry name" value="ALDH-like"/>
    <property type="match status" value="1"/>
</dbReference>
<feature type="compositionally biased region" description="Gly residues" evidence="2">
    <location>
        <begin position="477"/>
        <end position="486"/>
    </location>
</feature>
<dbReference type="RefSeq" id="WP_171227607.1">
    <property type="nucleotide sequence ID" value="NZ_CP053085.1"/>
</dbReference>
<evidence type="ECO:0000259" key="4">
    <source>
        <dbReference type="Pfam" id="PF01575"/>
    </source>
</evidence>
<dbReference type="Gene3D" id="3.40.605.10">
    <property type="entry name" value="Aldehyde Dehydrogenase, Chain A, domain 1"/>
    <property type="match status" value="1"/>
</dbReference>
<evidence type="ECO:0000256" key="2">
    <source>
        <dbReference type="SAM" id="MobiDB-lite"/>
    </source>
</evidence>
<proteinExistence type="predicted"/>
<dbReference type="CDD" id="cd07128">
    <property type="entry name" value="ALDH_MaoC-N"/>
    <property type="match status" value="1"/>
</dbReference>
<feature type="region of interest" description="Disordered" evidence="2">
    <location>
        <begin position="461"/>
        <end position="486"/>
    </location>
</feature>
<evidence type="ECO:0000313" key="6">
    <source>
        <dbReference type="Proteomes" id="UP000500938"/>
    </source>
</evidence>
<dbReference type="InterPro" id="IPR016161">
    <property type="entry name" value="Ald_DH/histidinol_DH"/>
</dbReference>
<feature type="domain" description="MaoC-like" evidence="4">
    <location>
        <begin position="540"/>
        <end position="652"/>
    </location>
</feature>
<dbReference type="InterPro" id="IPR011966">
    <property type="entry name" value="PaaN-DH"/>
</dbReference>
<dbReference type="Proteomes" id="UP000500938">
    <property type="component" value="Chromosome"/>
</dbReference>
<keyword evidence="6" id="KW-1185">Reference proteome</keyword>
<gene>
    <name evidence="5" type="primary">paaZ</name>
    <name evidence="5" type="ORF">HKW67_09425</name>
</gene>
<evidence type="ECO:0000313" key="5">
    <source>
        <dbReference type="EMBL" id="QJR38170.1"/>
    </source>
</evidence>
<dbReference type="InterPro" id="IPR016162">
    <property type="entry name" value="Ald_DH_N"/>
</dbReference>